<name>A0A4U3KQ99_9BACT</name>
<keyword evidence="4" id="KW-1185">Reference proteome</keyword>
<dbReference type="GO" id="GO:0016491">
    <property type="term" value="F:oxidoreductase activity"/>
    <property type="evidence" value="ECO:0007669"/>
    <property type="project" value="InterPro"/>
</dbReference>
<dbReference type="Gene3D" id="3.40.30.10">
    <property type="entry name" value="Glutaredoxin"/>
    <property type="match status" value="1"/>
</dbReference>
<dbReference type="OrthoDB" id="983020at2"/>
<dbReference type="CDD" id="cd02966">
    <property type="entry name" value="TlpA_like_family"/>
    <property type="match status" value="1"/>
</dbReference>
<feature type="domain" description="Thioredoxin" evidence="2">
    <location>
        <begin position="353"/>
        <end position="499"/>
    </location>
</feature>
<dbReference type="PANTHER" id="PTHR42852:SF13">
    <property type="entry name" value="PROTEIN DIPZ"/>
    <property type="match status" value="1"/>
</dbReference>
<dbReference type="InterPro" id="IPR017937">
    <property type="entry name" value="Thioredoxin_CS"/>
</dbReference>
<dbReference type="SUPFAM" id="SSF52833">
    <property type="entry name" value="Thioredoxin-like"/>
    <property type="match status" value="1"/>
</dbReference>
<dbReference type="InterPro" id="IPR000866">
    <property type="entry name" value="AhpC/TSA"/>
</dbReference>
<evidence type="ECO:0000256" key="1">
    <source>
        <dbReference type="ARBA" id="ARBA00023284"/>
    </source>
</evidence>
<dbReference type="Pfam" id="PF00578">
    <property type="entry name" value="AhpC-TSA"/>
    <property type="match status" value="1"/>
</dbReference>
<dbReference type="PROSITE" id="PS51257">
    <property type="entry name" value="PROKAR_LIPOPROTEIN"/>
    <property type="match status" value="1"/>
</dbReference>
<protein>
    <submittedName>
        <fullName evidence="3">TlpA family protein disulfide reductase</fullName>
    </submittedName>
</protein>
<dbReference type="GO" id="GO:0016209">
    <property type="term" value="F:antioxidant activity"/>
    <property type="evidence" value="ECO:0007669"/>
    <property type="project" value="InterPro"/>
</dbReference>
<organism evidence="3 4">
    <name type="scientific">Ilyomonas limi</name>
    <dbReference type="NCBI Taxonomy" id="2575867"/>
    <lineage>
        <taxon>Bacteria</taxon>
        <taxon>Pseudomonadati</taxon>
        <taxon>Bacteroidota</taxon>
        <taxon>Chitinophagia</taxon>
        <taxon>Chitinophagales</taxon>
        <taxon>Chitinophagaceae</taxon>
        <taxon>Ilyomonas</taxon>
    </lineage>
</organism>
<proteinExistence type="predicted"/>
<sequence>MPYTDQKKPIVFLYVALLVLGCTAVGRAQRVQDTLAGSRIVIAGHQDSSAEGTIELKVYPWYFERRNDVDAIIYDTTTVHGNYRFAVPAPNEYCYVSLFFKDRGDKFTPVYQYLVAAGDSVFISSKGAQFAFSGRGAAAMQCQYEAGLMNYNALTRQEIGDLQPYVGTYWFTQTVARKTDAFYAQKLAVIGRYRDSLPARMYRQLVVDCNGQKLLSRFNGYDMILSLVRDSANLATTSRYYRDSFLHTDYALYPPELMVASRTYADALAAKIILDIKLRLNHYGQLTRQPALADYCAYIRAHYTGLLRQKLLTICFIRYFEGTAQDLAVLQQYAPLVHQAYFRTILQQLQQAKLAGKPAFPFELTDTAGNTVTLRQFKNKALVMAFWFRGCPSCYHLEEYMQPVREHYRNNPDVVFISVNVDEDRQEWLAGLHDGIYSGKEEINVYTGGRGVNHPLPRFYQYQSMPQLLIIDRQHRVVSARPGAPANKDLQAAFIQLVDKGLHASP</sequence>
<dbReference type="RefSeq" id="WP_137264109.1">
    <property type="nucleotide sequence ID" value="NZ_SZQL01000035.1"/>
</dbReference>
<dbReference type="AlphaFoldDB" id="A0A4U3KQ99"/>
<dbReference type="Proteomes" id="UP000305848">
    <property type="component" value="Unassembled WGS sequence"/>
</dbReference>
<reference evidence="3 4" key="1">
    <citation type="submission" date="2019-05" db="EMBL/GenBank/DDBJ databases">
        <title>Panacibacter sp. strain 17mud1-8 Genome sequencing and assembly.</title>
        <authorList>
            <person name="Chhetri G."/>
        </authorList>
    </citation>
    <scope>NUCLEOTIDE SEQUENCE [LARGE SCALE GENOMIC DNA]</scope>
    <source>
        <strain evidence="3 4">17mud1-8</strain>
    </source>
</reference>
<gene>
    <name evidence="3" type="ORF">FC093_22680</name>
</gene>
<dbReference type="InterPro" id="IPR036249">
    <property type="entry name" value="Thioredoxin-like_sf"/>
</dbReference>
<dbReference type="PROSITE" id="PS51352">
    <property type="entry name" value="THIOREDOXIN_2"/>
    <property type="match status" value="1"/>
</dbReference>
<dbReference type="EMBL" id="SZQL01000035">
    <property type="protein sequence ID" value="TKK64362.1"/>
    <property type="molecule type" value="Genomic_DNA"/>
</dbReference>
<evidence type="ECO:0000259" key="2">
    <source>
        <dbReference type="PROSITE" id="PS51352"/>
    </source>
</evidence>
<dbReference type="PANTHER" id="PTHR42852">
    <property type="entry name" value="THIOL:DISULFIDE INTERCHANGE PROTEIN DSBE"/>
    <property type="match status" value="1"/>
</dbReference>
<dbReference type="InterPro" id="IPR050553">
    <property type="entry name" value="Thioredoxin_ResA/DsbE_sf"/>
</dbReference>
<evidence type="ECO:0000313" key="4">
    <source>
        <dbReference type="Proteomes" id="UP000305848"/>
    </source>
</evidence>
<dbReference type="PROSITE" id="PS00194">
    <property type="entry name" value="THIOREDOXIN_1"/>
    <property type="match status" value="1"/>
</dbReference>
<dbReference type="InterPro" id="IPR013766">
    <property type="entry name" value="Thioredoxin_domain"/>
</dbReference>
<keyword evidence="1" id="KW-0676">Redox-active center</keyword>
<evidence type="ECO:0000313" key="3">
    <source>
        <dbReference type="EMBL" id="TKK64362.1"/>
    </source>
</evidence>
<comment type="caution">
    <text evidence="3">The sequence shown here is derived from an EMBL/GenBank/DDBJ whole genome shotgun (WGS) entry which is preliminary data.</text>
</comment>
<accession>A0A4U3KQ99</accession>